<evidence type="ECO:0000313" key="2">
    <source>
        <dbReference type="EMBL" id="KAK7501422.1"/>
    </source>
</evidence>
<accession>A0ABD0LPC1</accession>
<protein>
    <recommendedName>
        <fullName evidence="4">DUF4817 domain-containing protein</fullName>
    </recommendedName>
</protein>
<gene>
    <name evidence="2" type="ORF">BaRGS_00007226</name>
</gene>
<evidence type="ECO:0008006" key="4">
    <source>
        <dbReference type="Google" id="ProtNLM"/>
    </source>
</evidence>
<comment type="caution">
    <text evidence="2">The sequence shown here is derived from an EMBL/GenBank/DDBJ whole genome shotgun (WGS) entry which is preliminary data.</text>
</comment>
<dbReference type="AlphaFoldDB" id="A0ABD0LPC1"/>
<evidence type="ECO:0000313" key="3">
    <source>
        <dbReference type="Proteomes" id="UP001519460"/>
    </source>
</evidence>
<name>A0ABD0LPC1_9CAEN</name>
<proteinExistence type="predicted"/>
<keyword evidence="3" id="KW-1185">Reference proteome</keyword>
<organism evidence="2 3">
    <name type="scientific">Batillaria attramentaria</name>
    <dbReference type="NCBI Taxonomy" id="370345"/>
    <lineage>
        <taxon>Eukaryota</taxon>
        <taxon>Metazoa</taxon>
        <taxon>Spiralia</taxon>
        <taxon>Lophotrochozoa</taxon>
        <taxon>Mollusca</taxon>
        <taxon>Gastropoda</taxon>
        <taxon>Caenogastropoda</taxon>
        <taxon>Sorbeoconcha</taxon>
        <taxon>Cerithioidea</taxon>
        <taxon>Batillariidae</taxon>
        <taxon>Batillaria</taxon>
    </lineage>
</organism>
<sequence length="162" mass="17907">MGTNGPAGAPKERFTCLSFVSHNKSISRLRTNFRNVYKRKDASSRATHSKGLPFPRVDLPRHPIRRTPTSNRGEKPRKSCECVTHSASSVLMLGEIMLGEQCSLTRVDKDNNEASLRENLLEVSMPLSPTSAPALCHSLIAIGRTCLSLDALLPLCSRFQFL</sequence>
<feature type="region of interest" description="Disordered" evidence="1">
    <location>
        <begin position="40"/>
        <end position="78"/>
    </location>
</feature>
<dbReference type="Proteomes" id="UP001519460">
    <property type="component" value="Unassembled WGS sequence"/>
</dbReference>
<evidence type="ECO:0000256" key="1">
    <source>
        <dbReference type="SAM" id="MobiDB-lite"/>
    </source>
</evidence>
<reference evidence="2 3" key="1">
    <citation type="journal article" date="2023" name="Sci. Data">
        <title>Genome assembly of the Korean intertidal mud-creeper Batillaria attramentaria.</title>
        <authorList>
            <person name="Patra A.K."/>
            <person name="Ho P.T."/>
            <person name="Jun S."/>
            <person name="Lee S.J."/>
            <person name="Kim Y."/>
            <person name="Won Y.J."/>
        </authorList>
    </citation>
    <scope>NUCLEOTIDE SEQUENCE [LARGE SCALE GENOMIC DNA]</scope>
    <source>
        <strain evidence="2">Wonlab-2016</strain>
    </source>
</reference>
<dbReference type="EMBL" id="JACVVK020000031">
    <property type="protein sequence ID" value="KAK7501422.1"/>
    <property type="molecule type" value="Genomic_DNA"/>
</dbReference>